<dbReference type="Gene3D" id="3.50.50.60">
    <property type="entry name" value="FAD/NAD(P)-binding domain"/>
    <property type="match status" value="1"/>
</dbReference>
<keyword evidence="7" id="KW-1185">Reference proteome</keyword>
<dbReference type="PRINTS" id="PR00420">
    <property type="entry name" value="RNGMNOXGNASE"/>
</dbReference>
<evidence type="ECO:0000256" key="2">
    <source>
        <dbReference type="ARBA" id="ARBA00022630"/>
    </source>
</evidence>
<dbReference type="PANTHER" id="PTHR43004:SF19">
    <property type="entry name" value="BINDING MONOOXYGENASE, PUTATIVE (JCVI)-RELATED"/>
    <property type="match status" value="1"/>
</dbReference>
<keyword evidence="4" id="KW-0560">Oxidoreductase</keyword>
<evidence type="ECO:0000256" key="3">
    <source>
        <dbReference type="ARBA" id="ARBA00022827"/>
    </source>
</evidence>
<keyword evidence="2" id="KW-0285">Flavoprotein</keyword>
<dbReference type="SUPFAM" id="SSF51905">
    <property type="entry name" value="FAD/NAD(P)-binding domain"/>
    <property type="match status" value="1"/>
</dbReference>
<name>A0AA38Y1L6_9EURO</name>
<evidence type="ECO:0000313" key="7">
    <source>
        <dbReference type="Proteomes" id="UP001172681"/>
    </source>
</evidence>
<organism evidence="6 7">
    <name type="scientific">Knufia peltigerae</name>
    <dbReference type="NCBI Taxonomy" id="1002370"/>
    <lineage>
        <taxon>Eukaryota</taxon>
        <taxon>Fungi</taxon>
        <taxon>Dikarya</taxon>
        <taxon>Ascomycota</taxon>
        <taxon>Pezizomycotina</taxon>
        <taxon>Eurotiomycetes</taxon>
        <taxon>Chaetothyriomycetidae</taxon>
        <taxon>Chaetothyriales</taxon>
        <taxon>Trichomeriaceae</taxon>
        <taxon>Knufia</taxon>
    </lineage>
</organism>
<comment type="caution">
    <text evidence="6">The sequence shown here is derived from an EMBL/GenBank/DDBJ whole genome shotgun (WGS) entry which is preliminary data.</text>
</comment>
<evidence type="ECO:0000256" key="1">
    <source>
        <dbReference type="ARBA" id="ARBA00001974"/>
    </source>
</evidence>
<protein>
    <recommendedName>
        <fullName evidence="5">FAD-binding domain-containing protein</fullName>
    </recommendedName>
</protein>
<comment type="cofactor">
    <cofactor evidence="1">
        <name>FAD</name>
        <dbReference type="ChEBI" id="CHEBI:57692"/>
    </cofactor>
</comment>
<reference evidence="6" key="1">
    <citation type="submission" date="2022-10" db="EMBL/GenBank/DDBJ databases">
        <title>Culturing micro-colonial fungi from biological soil crusts in the Mojave desert and describing Neophaeococcomyces mojavensis, and introducing the new genera and species Taxawa tesnikishii.</title>
        <authorList>
            <person name="Kurbessoian T."/>
            <person name="Stajich J.E."/>
        </authorList>
    </citation>
    <scope>NUCLEOTIDE SEQUENCE</scope>
    <source>
        <strain evidence="6">TK_35</strain>
    </source>
</reference>
<evidence type="ECO:0000256" key="4">
    <source>
        <dbReference type="ARBA" id="ARBA00023002"/>
    </source>
</evidence>
<dbReference type="Pfam" id="PF01494">
    <property type="entry name" value="FAD_binding_3"/>
    <property type="match status" value="1"/>
</dbReference>
<proteinExistence type="predicted"/>
<dbReference type="AlphaFoldDB" id="A0AA38Y1L6"/>
<dbReference type="GO" id="GO:0071949">
    <property type="term" value="F:FAD binding"/>
    <property type="evidence" value="ECO:0007669"/>
    <property type="project" value="InterPro"/>
</dbReference>
<evidence type="ECO:0000259" key="5">
    <source>
        <dbReference type="Pfam" id="PF01494"/>
    </source>
</evidence>
<dbReference type="InterPro" id="IPR002938">
    <property type="entry name" value="FAD-bd"/>
</dbReference>
<dbReference type="InterPro" id="IPR050641">
    <property type="entry name" value="RIFMO-like"/>
</dbReference>
<sequence length="473" mass="52380">MGSISERQGPQVVVAGGGPVGLFAALTLARKGVSVVVLDKADGVDTSPRGMAFQPCAIAEMIESGIYEDDVKKQCISDAVISWWRARTDESIGTDADPKHLATISTRDILEKNPENALAGLNIGQDVLSHILLKHLATYPHAAVHWGHEVVGIKQQNTDNGGVEVTYKVVDGSSSSSSTTQTISTQWVIAADGGRSTVRKLLDVPFEGFSWTREQFVASNVYYPFEKYGFTTRNFVIDGVNWAIIAKIRDDDLWRIAFGADPDQSDEEIKAHLQDHYRYLFPGPATGWKLERLNKYRPHQRCVTSMKVGRVMFAGDAAHLNNPIGGLGLTTGILDVGPLGRALAAVIQKGAPTALLDKWARARRDTWWQATNRQSIEFKRIAQQGGYGNDPRGVWDKGQISEEQENMLEHFQNATPEAKAKDEALYQALKDPKKQAAARARVWKLALPADWMAEFEDEDVVRWRQSFRPVVDN</sequence>
<feature type="domain" description="FAD-binding" evidence="5">
    <location>
        <begin position="11"/>
        <end position="373"/>
    </location>
</feature>
<dbReference type="EMBL" id="JAPDRN010000058">
    <property type="protein sequence ID" value="KAJ9631266.1"/>
    <property type="molecule type" value="Genomic_DNA"/>
</dbReference>
<dbReference type="InterPro" id="IPR036188">
    <property type="entry name" value="FAD/NAD-bd_sf"/>
</dbReference>
<gene>
    <name evidence="6" type="ORF">H2204_008208</name>
</gene>
<dbReference type="GO" id="GO:0016709">
    <property type="term" value="F:oxidoreductase activity, acting on paired donors, with incorporation or reduction of molecular oxygen, NAD(P)H as one donor, and incorporation of one atom of oxygen"/>
    <property type="evidence" value="ECO:0007669"/>
    <property type="project" value="UniProtKB-ARBA"/>
</dbReference>
<accession>A0AA38Y1L6</accession>
<dbReference type="Gene3D" id="3.30.9.10">
    <property type="entry name" value="D-Amino Acid Oxidase, subunit A, domain 2"/>
    <property type="match status" value="1"/>
</dbReference>
<evidence type="ECO:0000313" key="6">
    <source>
        <dbReference type="EMBL" id="KAJ9631266.1"/>
    </source>
</evidence>
<keyword evidence="3" id="KW-0274">FAD</keyword>
<dbReference type="Proteomes" id="UP001172681">
    <property type="component" value="Unassembled WGS sequence"/>
</dbReference>
<dbReference type="PANTHER" id="PTHR43004">
    <property type="entry name" value="TRK SYSTEM POTASSIUM UPTAKE PROTEIN"/>
    <property type="match status" value="1"/>
</dbReference>